<dbReference type="EMBL" id="UINC01195896">
    <property type="protein sequence ID" value="SVE12672.1"/>
    <property type="molecule type" value="Genomic_DNA"/>
</dbReference>
<dbReference type="InterPro" id="IPR051610">
    <property type="entry name" value="GPI/OXD"/>
</dbReference>
<reference evidence="3" key="1">
    <citation type="submission" date="2018-05" db="EMBL/GenBank/DDBJ databases">
        <authorList>
            <person name="Lanie J.A."/>
            <person name="Ng W.-L."/>
            <person name="Kazmierczak K.M."/>
            <person name="Andrzejewski T.M."/>
            <person name="Davidsen T.M."/>
            <person name="Wayne K.J."/>
            <person name="Tettelin H."/>
            <person name="Glass J.I."/>
            <person name="Rusch D."/>
            <person name="Podicherti R."/>
            <person name="Tsui H.-C.T."/>
            <person name="Winkler M.E."/>
        </authorList>
    </citation>
    <scope>NUCLEOTIDE SEQUENCE</scope>
</reference>
<dbReference type="Pfam" id="PF07883">
    <property type="entry name" value="Cupin_2"/>
    <property type="match status" value="1"/>
</dbReference>
<dbReference type="PANTHER" id="PTHR35848">
    <property type="entry name" value="OXALATE-BINDING PROTEIN"/>
    <property type="match status" value="1"/>
</dbReference>
<dbReference type="InterPro" id="IPR011051">
    <property type="entry name" value="RmlC_Cupin_sf"/>
</dbReference>
<evidence type="ECO:0000256" key="1">
    <source>
        <dbReference type="ARBA" id="ARBA00022723"/>
    </source>
</evidence>
<dbReference type="Gene3D" id="2.60.120.10">
    <property type="entry name" value="Jelly Rolls"/>
    <property type="match status" value="1"/>
</dbReference>
<gene>
    <name evidence="3" type="ORF">METZ01_LOCUS465526</name>
</gene>
<evidence type="ECO:0000313" key="3">
    <source>
        <dbReference type="EMBL" id="SVE12672.1"/>
    </source>
</evidence>
<dbReference type="InterPro" id="IPR013096">
    <property type="entry name" value="Cupin_2"/>
</dbReference>
<proteinExistence type="predicted"/>
<feature type="non-terminal residue" evidence="3">
    <location>
        <position position="1"/>
    </location>
</feature>
<dbReference type="SUPFAM" id="SSF51182">
    <property type="entry name" value="RmlC-like cupins"/>
    <property type="match status" value="1"/>
</dbReference>
<name>A0A383AY94_9ZZZZ</name>
<protein>
    <recommendedName>
        <fullName evidence="2">Cupin type-2 domain-containing protein</fullName>
    </recommendedName>
</protein>
<sequence length="182" mass="21309">EYFEIKGLANIDIDNEDDFQLAEVAMQLREGSYQFEKLYFDEMKEEHIEVDVPTILQKDGVMLNDFSNENTTINKLRNLLKDAPKDSSWSKRLINTESNSMTLIGQLPGEGNRLHYHPNWNEWWYIVQGSWKFEIDGEEKILTENDIVFIEKGKRHRITSVGDKIAVRMAVSRADVEHIYPE</sequence>
<accession>A0A383AY94</accession>
<feature type="domain" description="Cupin type-2" evidence="2">
    <location>
        <begin position="108"/>
        <end position="169"/>
    </location>
</feature>
<dbReference type="InterPro" id="IPR014710">
    <property type="entry name" value="RmlC-like_jellyroll"/>
</dbReference>
<dbReference type="AlphaFoldDB" id="A0A383AY94"/>
<evidence type="ECO:0000259" key="2">
    <source>
        <dbReference type="Pfam" id="PF07883"/>
    </source>
</evidence>
<dbReference type="PANTHER" id="PTHR35848:SF6">
    <property type="entry name" value="CUPIN TYPE-2 DOMAIN-CONTAINING PROTEIN"/>
    <property type="match status" value="1"/>
</dbReference>
<organism evidence="3">
    <name type="scientific">marine metagenome</name>
    <dbReference type="NCBI Taxonomy" id="408172"/>
    <lineage>
        <taxon>unclassified sequences</taxon>
        <taxon>metagenomes</taxon>
        <taxon>ecological metagenomes</taxon>
    </lineage>
</organism>
<dbReference type="GO" id="GO:0046872">
    <property type="term" value="F:metal ion binding"/>
    <property type="evidence" value="ECO:0007669"/>
    <property type="project" value="UniProtKB-KW"/>
</dbReference>
<keyword evidence="1" id="KW-0479">Metal-binding</keyword>